<dbReference type="EC" id="2.1.1.177" evidence="7"/>
<dbReference type="CDD" id="cd18081">
    <property type="entry name" value="RlmH-like"/>
    <property type="match status" value="1"/>
</dbReference>
<feature type="binding site" evidence="7">
    <location>
        <position position="76"/>
    </location>
    <ligand>
        <name>S-adenosyl-L-methionine</name>
        <dbReference type="ChEBI" id="CHEBI:59789"/>
    </ligand>
</feature>
<feature type="binding site" evidence="7">
    <location>
        <position position="108"/>
    </location>
    <ligand>
        <name>S-adenosyl-L-methionine</name>
        <dbReference type="ChEBI" id="CHEBI:59789"/>
    </ligand>
</feature>
<keyword evidence="2 7" id="KW-0698">rRNA processing</keyword>
<dbReference type="InterPro" id="IPR003742">
    <property type="entry name" value="RlmH-like"/>
</dbReference>
<keyword evidence="9" id="KW-1185">Reference proteome</keyword>
<keyword evidence="5 7" id="KW-0949">S-adenosyl-L-methionine</keyword>
<dbReference type="InterPro" id="IPR029026">
    <property type="entry name" value="tRNA_m1G_MTases_N"/>
</dbReference>
<reference evidence="9" key="1">
    <citation type="journal article" date="2019" name="Microbiology">
        <title>Complete Genome Sequence of an Uncultured Bacterium of the Candidate Phylum Bipolaricaulota.</title>
        <authorList>
            <person name="Kadnikov V.V."/>
            <person name="Mardanov A.V."/>
            <person name="Beletsky A.V."/>
            <person name="Frank Y.A."/>
            <person name="Karnachuk O.V."/>
            <person name="Ravin N.V."/>
        </authorList>
    </citation>
    <scope>NUCLEOTIDE SEQUENCE [LARGE SCALE GENOMIC DNA]</scope>
</reference>
<evidence type="ECO:0000313" key="8">
    <source>
        <dbReference type="EMBL" id="QGU00656.1"/>
    </source>
</evidence>
<name>A0A6I6DF05_9FIRM</name>
<dbReference type="KEGG" id="salq:SYNTR_2062"/>
<evidence type="ECO:0000256" key="1">
    <source>
        <dbReference type="ARBA" id="ARBA00022490"/>
    </source>
</evidence>
<dbReference type="NCBIfam" id="NF000985">
    <property type="entry name" value="PRK00103.1-3"/>
    <property type="match status" value="1"/>
</dbReference>
<comment type="subcellular location">
    <subcellularLocation>
        <location evidence="7">Cytoplasm</location>
    </subcellularLocation>
</comment>
<keyword evidence="3 7" id="KW-0489">Methyltransferase</keyword>
<dbReference type="PANTHER" id="PTHR33603">
    <property type="entry name" value="METHYLTRANSFERASE"/>
    <property type="match status" value="1"/>
</dbReference>
<comment type="function">
    <text evidence="7">Specifically methylates the pseudouridine at position 1915 (m3Psi1915) in 23S rRNA.</text>
</comment>
<dbReference type="HAMAP" id="MF_00658">
    <property type="entry name" value="23SrRNA_methyltr_H"/>
    <property type="match status" value="1"/>
</dbReference>
<protein>
    <recommendedName>
        <fullName evidence="7">Ribosomal RNA large subunit methyltransferase H</fullName>
        <ecNumber evidence="7">2.1.1.177</ecNumber>
    </recommendedName>
    <alternativeName>
        <fullName evidence="7">23S rRNA (pseudouridine1915-N3)-methyltransferase</fullName>
    </alternativeName>
    <alternativeName>
        <fullName evidence="7">23S rRNA m3Psi1915 methyltransferase</fullName>
    </alternativeName>
    <alternativeName>
        <fullName evidence="7">rRNA (pseudouridine-N3-)-methyltransferase RlmH</fullName>
    </alternativeName>
</protein>
<comment type="similarity">
    <text evidence="6 7">Belongs to the RNA methyltransferase RlmH family.</text>
</comment>
<dbReference type="AlphaFoldDB" id="A0A6I6DF05"/>
<comment type="subunit">
    <text evidence="7">Homodimer.</text>
</comment>
<evidence type="ECO:0000256" key="5">
    <source>
        <dbReference type="ARBA" id="ARBA00022691"/>
    </source>
</evidence>
<dbReference type="RefSeq" id="WP_156204417.1">
    <property type="nucleotide sequence ID" value="NZ_CP046457.1"/>
</dbReference>
<dbReference type="Pfam" id="PF02590">
    <property type="entry name" value="SPOUT_MTase"/>
    <property type="match status" value="1"/>
</dbReference>
<dbReference type="NCBIfam" id="TIGR00246">
    <property type="entry name" value="tRNA_RlmH_YbeA"/>
    <property type="match status" value="1"/>
</dbReference>
<proteinExistence type="inferred from homology"/>
<dbReference type="GO" id="GO:0005737">
    <property type="term" value="C:cytoplasm"/>
    <property type="evidence" value="ECO:0007669"/>
    <property type="project" value="UniProtKB-SubCell"/>
</dbReference>
<comment type="catalytic activity">
    <reaction evidence="7">
        <text>pseudouridine(1915) in 23S rRNA + S-adenosyl-L-methionine = N(3)-methylpseudouridine(1915) in 23S rRNA + S-adenosyl-L-homocysteine + H(+)</text>
        <dbReference type="Rhea" id="RHEA:42752"/>
        <dbReference type="Rhea" id="RHEA-COMP:10221"/>
        <dbReference type="Rhea" id="RHEA-COMP:10222"/>
        <dbReference type="ChEBI" id="CHEBI:15378"/>
        <dbReference type="ChEBI" id="CHEBI:57856"/>
        <dbReference type="ChEBI" id="CHEBI:59789"/>
        <dbReference type="ChEBI" id="CHEBI:65314"/>
        <dbReference type="ChEBI" id="CHEBI:74486"/>
        <dbReference type="EC" id="2.1.1.177"/>
    </reaction>
</comment>
<keyword evidence="4 7" id="KW-0808">Transferase</keyword>
<evidence type="ECO:0000256" key="7">
    <source>
        <dbReference type="HAMAP-Rule" id="MF_00658"/>
    </source>
</evidence>
<sequence>MRYKIISIGKVREKFYSQGVQEYIKRLRPYINIEVIDGLEEKISPNAKEKEIQKALEKEASKISNIIGSNELLVVLDINGKQLSSQEFAAQIESWNLSGKKQVNFVIGGANGVADMVRKKADYKLSFSKMTLPHQMAVLVLSEQIYRGCKINRGEPYHK</sequence>
<evidence type="ECO:0000256" key="3">
    <source>
        <dbReference type="ARBA" id="ARBA00022603"/>
    </source>
</evidence>
<dbReference type="Gene3D" id="3.40.1280.10">
    <property type="match status" value="1"/>
</dbReference>
<evidence type="ECO:0000313" key="9">
    <source>
        <dbReference type="Proteomes" id="UP000426444"/>
    </source>
</evidence>
<organism evidence="8 9">
    <name type="scientific">Candidatus Syntrophocurvum alkaliphilum</name>
    <dbReference type="NCBI Taxonomy" id="2293317"/>
    <lineage>
        <taxon>Bacteria</taxon>
        <taxon>Bacillati</taxon>
        <taxon>Bacillota</taxon>
        <taxon>Clostridia</taxon>
        <taxon>Eubacteriales</taxon>
        <taxon>Syntrophomonadaceae</taxon>
        <taxon>Candidatus Syntrophocurvum</taxon>
    </lineage>
</organism>
<dbReference type="Proteomes" id="UP000426444">
    <property type="component" value="Chromosome"/>
</dbReference>
<keyword evidence="1 7" id="KW-0963">Cytoplasm</keyword>
<dbReference type="PIRSF" id="PIRSF004505">
    <property type="entry name" value="MT_bac"/>
    <property type="match status" value="1"/>
</dbReference>
<dbReference type="InterPro" id="IPR029028">
    <property type="entry name" value="Alpha/beta_knot_MTases"/>
</dbReference>
<evidence type="ECO:0000256" key="4">
    <source>
        <dbReference type="ARBA" id="ARBA00022679"/>
    </source>
</evidence>
<dbReference type="PANTHER" id="PTHR33603:SF1">
    <property type="entry name" value="RIBOSOMAL RNA LARGE SUBUNIT METHYLTRANSFERASE H"/>
    <property type="match status" value="1"/>
</dbReference>
<evidence type="ECO:0000256" key="6">
    <source>
        <dbReference type="ARBA" id="ARBA00038303"/>
    </source>
</evidence>
<gene>
    <name evidence="7" type="primary">rlmH</name>
    <name evidence="8" type="ORF">SYNTR_2062</name>
</gene>
<evidence type="ECO:0000256" key="2">
    <source>
        <dbReference type="ARBA" id="ARBA00022552"/>
    </source>
</evidence>
<dbReference type="EMBL" id="CP046457">
    <property type="protein sequence ID" value="QGU00656.1"/>
    <property type="molecule type" value="Genomic_DNA"/>
</dbReference>
<dbReference type="SUPFAM" id="SSF75217">
    <property type="entry name" value="alpha/beta knot"/>
    <property type="match status" value="1"/>
</dbReference>
<feature type="binding site" evidence="7">
    <location>
        <begin position="127"/>
        <end position="132"/>
    </location>
    <ligand>
        <name>S-adenosyl-L-methionine</name>
        <dbReference type="ChEBI" id="CHEBI:59789"/>
    </ligand>
</feature>
<dbReference type="GO" id="GO:0070038">
    <property type="term" value="F:rRNA (pseudouridine-N3-)-methyltransferase activity"/>
    <property type="evidence" value="ECO:0007669"/>
    <property type="project" value="UniProtKB-UniRule"/>
</dbReference>
<accession>A0A6I6DF05</accession>
<dbReference type="OrthoDB" id="9806643at2"/>